<evidence type="ECO:0000256" key="9">
    <source>
        <dbReference type="ARBA" id="ARBA00023242"/>
    </source>
</evidence>
<comment type="caution">
    <text evidence="15">The sequence shown here is derived from an EMBL/GenBank/DDBJ whole genome shotgun (WGS) entry which is preliminary data.</text>
</comment>
<evidence type="ECO:0000259" key="14">
    <source>
        <dbReference type="PROSITE" id="PS52048"/>
    </source>
</evidence>
<dbReference type="EC" id="3.4.19.12" evidence="11"/>
<dbReference type="PRINTS" id="PR00707">
    <property type="entry name" value="UBCTHYDRLASE"/>
</dbReference>
<keyword evidence="8" id="KW-0156">Chromatin regulator</keyword>
<feature type="compositionally biased region" description="Polar residues" evidence="13">
    <location>
        <begin position="440"/>
        <end position="450"/>
    </location>
</feature>
<keyword evidence="5 10" id="KW-0833">Ubl conjugation pathway</keyword>
<dbReference type="InterPro" id="IPR036959">
    <property type="entry name" value="Peptidase_C12_UCH_sf"/>
</dbReference>
<dbReference type="PANTHER" id="PTHR10589">
    <property type="entry name" value="UBIQUITIN CARBOXYL-TERMINAL HYDROLASE"/>
    <property type="match status" value="1"/>
</dbReference>
<evidence type="ECO:0000256" key="4">
    <source>
        <dbReference type="ARBA" id="ARBA00022670"/>
    </source>
</evidence>
<protein>
    <recommendedName>
        <fullName evidence="11">Ubiquitin carboxyl-terminal hydrolase</fullName>
        <ecNumber evidence="11">3.4.19.12</ecNumber>
    </recommendedName>
</protein>
<keyword evidence="4 10" id="KW-0645">Protease</keyword>
<feature type="compositionally biased region" description="Low complexity" evidence="13">
    <location>
        <begin position="315"/>
        <end position="328"/>
    </location>
</feature>
<evidence type="ECO:0000256" key="3">
    <source>
        <dbReference type="ARBA" id="ARBA00007182"/>
    </source>
</evidence>
<comment type="subcellular location">
    <subcellularLocation>
        <location evidence="2">Nucleus</location>
    </subcellularLocation>
</comment>
<accession>A0A7I8VG31</accession>
<feature type="region of interest" description="Disordered" evidence="13">
    <location>
        <begin position="440"/>
        <end position="476"/>
    </location>
</feature>
<evidence type="ECO:0000256" key="7">
    <source>
        <dbReference type="ARBA" id="ARBA00022807"/>
    </source>
</evidence>
<dbReference type="InterPro" id="IPR041507">
    <property type="entry name" value="UCH_C"/>
</dbReference>
<dbReference type="GO" id="GO:0005634">
    <property type="term" value="C:nucleus"/>
    <property type="evidence" value="ECO:0007669"/>
    <property type="project" value="UniProtKB-SubCell"/>
</dbReference>
<dbReference type="GO" id="GO:0006511">
    <property type="term" value="P:ubiquitin-dependent protein catabolic process"/>
    <property type="evidence" value="ECO:0007669"/>
    <property type="project" value="UniProtKB-UniRule"/>
</dbReference>
<dbReference type="InterPro" id="IPR038765">
    <property type="entry name" value="Papain-like_cys_pep_sf"/>
</dbReference>
<feature type="region of interest" description="Disordered" evidence="13">
    <location>
        <begin position="265"/>
        <end position="340"/>
    </location>
</feature>
<dbReference type="SUPFAM" id="SSF54001">
    <property type="entry name" value="Cysteine proteinases"/>
    <property type="match status" value="1"/>
</dbReference>
<feature type="compositionally biased region" description="Polar residues" evidence="13">
    <location>
        <begin position="270"/>
        <end position="279"/>
    </location>
</feature>
<keyword evidence="16" id="KW-1185">Reference proteome</keyword>
<dbReference type="Gene3D" id="1.20.58.860">
    <property type="match status" value="1"/>
</dbReference>
<sequence>MSKEWLELESDPGLFTLMVQEFGVSGIEVEEIYDLQKTFDGPAYGFIFLFKWIEERKCRRKDEDQFVFNEEMVNNMFFAQQHIPNSCATHALLSVLLNCDRTNVKLGMHLERLLDFTKGMTPDEKGYSIGNMPQLAKVHNSHARREPPRLNDKQAMQVASGKSAEAFHFVSYVPINGRLYELDGLKPAPIDHGRWDNKEEWTEKFQRVIKERLGMTRSSANGNSEPYKDIRFNLMAVVPDKCQQLKRRIQKLRMNKRIVLEALEKKVRQRSSQSPSPVTGRTRHRQKQAAAERQAEDAAIAAALNDSHTSISPNTSGSTETASEASSTFNSPIRPSTPHSIRKHLCEDECMQNLLNSHGNHNSQTPPSASFKATPKELLGLLSRLESEITQAEDALVDHTERIRKYEIDDNRRRHNYDRFLSSFLSLLAEEGHLARLIRQATTNSSGTQRRNLKKTQKRPVSKNTGASKRRKKKKI</sequence>
<feature type="coiled-coil region" evidence="12">
    <location>
        <begin position="382"/>
        <end position="409"/>
    </location>
</feature>
<dbReference type="Pfam" id="PF01088">
    <property type="entry name" value="Peptidase_C12"/>
    <property type="match status" value="1"/>
</dbReference>
<feature type="active site" description="Proton donor" evidence="10">
    <location>
        <position position="168"/>
    </location>
</feature>
<keyword evidence="9" id="KW-0539">Nucleus</keyword>
<evidence type="ECO:0000256" key="5">
    <source>
        <dbReference type="ARBA" id="ARBA00022786"/>
    </source>
</evidence>
<evidence type="ECO:0000256" key="10">
    <source>
        <dbReference type="PROSITE-ProRule" id="PRU01393"/>
    </source>
</evidence>
<feature type="domain" description="UCH catalytic" evidence="14">
    <location>
        <begin position="4"/>
        <end position="239"/>
    </location>
</feature>
<proteinExistence type="inferred from homology"/>
<keyword evidence="12" id="KW-0175">Coiled coil</keyword>
<organism evidence="15 16">
    <name type="scientific">Dimorphilus gyrociliatus</name>
    <dbReference type="NCBI Taxonomy" id="2664684"/>
    <lineage>
        <taxon>Eukaryota</taxon>
        <taxon>Metazoa</taxon>
        <taxon>Spiralia</taxon>
        <taxon>Lophotrochozoa</taxon>
        <taxon>Annelida</taxon>
        <taxon>Polychaeta</taxon>
        <taxon>Polychaeta incertae sedis</taxon>
        <taxon>Dinophilidae</taxon>
        <taxon>Dimorphilus</taxon>
    </lineage>
</organism>
<dbReference type="CDD" id="cd09617">
    <property type="entry name" value="Peptidase_C12_UCH37_BAP1"/>
    <property type="match status" value="1"/>
</dbReference>
<dbReference type="OrthoDB" id="1924260at2759"/>
<gene>
    <name evidence="15" type="ORF">DGYR_LOCUS4014</name>
</gene>
<evidence type="ECO:0000256" key="2">
    <source>
        <dbReference type="ARBA" id="ARBA00004123"/>
    </source>
</evidence>
<comment type="catalytic activity">
    <reaction evidence="1 10 11">
        <text>Thiol-dependent hydrolysis of ester, thioester, amide, peptide and isopeptide bonds formed by the C-terminal Gly of ubiquitin (a 76-residue protein attached to proteins as an intracellular targeting signal).</text>
        <dbReference type="EC" id="3.4.19.12"/>
    </reaction>
</comment>
<dbReference type="GO" id="GO:0016579">
    <property type="term" value="P:protein deubiquitination"/>
    <property type="evidence" value="ECO:0007669"/>
    <property type="project" value="TreeGrafter"/>
</dbReference>
<dbReference type="AlphaFoldDB" id="A0A7I8VG31"/>
<keyword evidence="7 10" id="KW-0788">Thiol protease</keyword>
<feature type="active site" description="Nucleophile" evidence="10">
    <location>
        <position position="87"/>
    </location>
</feature>
<dbReference type="FunFam" id="3.40.532.10:FF:000002">
    <property type="entry name" value="Ubiquitin carboxyl-terminal hydrolase"/>
    <property type="match status" value="1"/>
</dbReference>
<feature type="compositionally biased region" description="Polar residues" evidence="13">
    <location>
        <begin position="329"/>
        <end position="339"/>
    </location>
</feature>
<comment type="similarity">
    <text evidence="3">Belongs to the peptidase C12 family. BAP1 subfamily.</text>
</comment>
<evidence type="ECO:0000256" key="1">
    <source>
        <dbReference type="ARBA" id="ARBA00000707"/>
    </source>
</evidence>
<reference evidence="15 16" key="1">
    <citation type="submission" date="2020-08" db="EMBL/GenBank/DDBJ databases">
        <authorList>
            <person name="Hejnol A."/>
        </authorList>
    </citation>
    <scope>NUCLEOTIDE SEQUENCE [LARGE SCALE GENOMIC DNA]</scope>
</reference>
<evidence type="ECO:0000256" key="11">
    <source>
        <dbReference type="RuleBase" id="RU361215"/>
    </source>
</evidence>
<feature type="site" description="Transition state stabilizer" evidence="10">
    <location>
        <position position="81"/>
    </location>
</feature>
<evidence type="ECO:0000256" key="8">
    <source>
        <dbReference type="ARBA" id="ARBA00022853"/>
    </source>
</evidence>
<dbReference type="EMBL" id="CAJFCJ010000006">
    <property type="protein sequence ID" value="CAD5115261.1"/>
    <property type="molecule type" value="Genomic_DNA"/>
</dbReference>
<dbReference type="Proteomes" id="UP000549394">
    <property type="component" value="Unassembled WGS sequence"/>
</dbReference>
<dbReference type="GO" id="GO:0006325">
    <property type="term" value="P:chromatin organization"/>
    <property type="evidence" value="ECO:0007669"/>
    <property type="project" value="UniProtKB-KW"/>
</dbReference>
<evidence type="ECO:0000256" key="13">
    <source>
        <dbReference type="SAM" id="MobiDB-lite"/>
    </source>
</evidence>
<dbReference type="PANTHER" id="PTHR10589:SF28">
    <property type="entry name" value="UBIQUITIN CARBOXYL-TERMINAL HYDROLASE BAP1"/>
    <property type="match status" value="1"/>
</dbReference>
<evidence type="ECO:0000313" key="15">
    <source>
        <dbReference type="EMBL" id="CAD5115261.1"/>
    </source>
</evidence>
<dbReference type="InterPro" id="IPR001578">
    <property type="entry name" value="Peptidase_C12_UCH"/>
</dbReference>
<feature type="compositionally biased region" description="Basic residues" evidence="13">
    <location>
        <begin position="451"/>
        <end position="461"/>
    </location>
</feature>
<evidence type="ECO:0000313" key="16">
    <source>
        <dbReference type="Proteomes" id="UP000549394"/>
    </source>
</evidence>
<name>A0A7I8VG31_9ANNE</name>
<evidence type="ECO:0000256" key="6">
    <source>
        <dbReference type="ARBA" id="ARBA00022801"/>
    </source>
</evidence>
<keyword evidence="6 10" id="KW-0378">Hydrolase</keyword>
<dbReference type="Pfam" id="PF18031">
    <property type="entry name" value="UCH_C"/>
    <property type="match status" value="1"/>
</dbReference>
<evidence type="ECO:0000256" key="12">
    <source>
        <dbReference type="SAM" id="Coils"/>
    </source>
</evidence>
<dbReference type="PROSITE" id="PS52048">
    <property type="entry name" value="UCH_DOMAIN"/>
    <property type="match status" value="1"/>
</dbReference>
<dbReference type="GO" id="GO:0005737">
    <property type="term" value="C:cytoplasm"/>
    <property type="evidence" value="ECO:0007669"/>
    <property type="project" value="TreeGrafter"/>
</dbReference>
<feature type="site" description="Important for enzyme activity" evidence="10">
    <location>
        <position position="183"/>
    </location>
</feature>
<dbReference type="GO" id="GO:0004843">
    <property type="term" value="F:cysteine-type deubiquitinase activity"/>
    <property type="evidence" value="ECO:0007669"/>
    <property type="project" value="UniProtKB-UniRule"/>
</dbReference>
<feature type="compositionally biased region" description="Low complexity" evidence="13">
    <location>
        <begin position="288"/>
        <end position="303"/>
    </location>
</feature>
<dbReference type="Gene3D" id="3.40.532.10">
    <property type="entry name" value="Peptidase C12, ubiquitin carboxyl-terminal hydrolase"/>
    <property type="match status" value="1"/>
</dbReference>